<organism evidence="1">
    <name type="scientific">Ixodes ricinus</name>
    <name type="common">Common tick</name>
    <name type="synonym">Acarus ricinus</name>
    <dbReference type="NCBI Taxonomy" id="34613"/>
    <lineage>
        <taxon>Eukaryota</taxon>
        <taxon>Metazoa</taxon>
        <taxon>Ecdysozoa</taxon>
        <taxon>Arthropoda</taxon>
        <taxon>Chelicerata</taxon>
        <taxon>Arachnida</taxon>
        <taxon>Acari</taxon>
        <taxon>Parasitiformes</taxon>
        <taxon>Ixodida</taxon>
        <taxon>Ixodoidea</taxon>
        <taxon>Ixodidae</taxon>
        <taxon>Ixodinae</taxon>
        <taxon>Ixodes</taxon>
    </lineage>
</organism>
<reference evidence="1" key="1">
    <citation type="journal article" date="2018" name="PLoS Negl. Trop. Dis.">
        <title>Sialome diversity of ticks revealed by RNAseq of single tick salivary glands.</title>
        <authorList>
            <person name="Perner J."/>
            <person name="Kropackova S."/>
            <person name="Kopacek P."/>
            <person name="Ribeiro J.M."/>
        </authorList>
    </citation>
    <scope>NUCLEOTIDE SEQUENCE</scope>
    <source>
        <strain evidence="1">Siblings of single egg batch collected in Ceske Budejovice</strain>
        <tissue evidence="1">Salivary glands</tissue>
    </source>
</reference>
<sequence>MSGTSAGATRTSSTLCFTTTPASCWCCRASGTSARTTACTAPTAWERRLRCCTATATSSRRARSPPSGPFIWPCSSTSWEAAC</sequence>
<evidence type="ECO:0000313" key="1">
    <source>
        <dbReference type="EMBL" id="JAR94166.1"/>
    </source>
</evidence>
<name>A0A147BTP1_IXORI</name>
<accession>A0A147BTP1</accession>
<proteinExistence type="predicted"/>
<protein>
    <submittedName>
        <fullName evidence="1">Putative secreted protein</fullName>
    </submittedName>
</protein>
<dbReference type="AlphaFoldDB" id="A0A147BTP1"/>
<dbReference type="EMBL" id="GEGO01001238">
    <property type="protein sequence ID" value="JAR94166.1"/>
    <property type="molecule type" value="Transcribed_RNA"/>
</dbReference>